<dbReference type="SUPFAM" id="SSF51445">
    <property type="entry name" value="(Trans)glycosidases"/>
    <property type="match status" value="1"/>
</dbReference>
<dbReference type="AlphaFoldDB" id="A0A2P7MQU8"/>
<comment type="caution">
    <text evidence="11">The sequence shown here is derived from an EMBL/GenBank/DDBJ whole genome shotgun (WGS) entry which is preliminary data.</text>
</comment>
<organism evidence="11 12">
    <name type="scientific">Cyanobium usitatum str. Tous</name>
    <dbReference type="NCBI Taxonomy" id="2116684"/>
    <lineage>
        <taxon>Bacteria</taxon>
        <taxon>Bacillati</taxon>
        <taxon>Cyanobacteriota</taxon>
        <taxon>Cyanophyceae</taxon>
        <taxon>Synechococcales</taxon>
        <taxon>Prochlorococcaceae</taxon>
        <taxon>Cyanobium</taxon>
    </lineage>
</organism>
<dbReference type="NCBIfam" id="TIGR00217">
    <property type="entry name" value="malQ"/>
    <property type="match status" value="1"/>
</dbReference>
<comment type="similarity">
    <text evidence="2 10">Belongs to the disproportionating enzyme family.</text>
</comment>
<dbReference type="PANTHER" id="PTHR32438">
    <property type="entry name" value="4-ALPHA-GLUCANOTRANSFERASE DPE1, CHLOROPLASTIC/AMYLOPLASTIC"/>
    <property type="match status" value="1"/>
</dbReference>
<dbReference type="EMBL" id="PXXO01000019">
    <property type="protein sequence ID" value="PSJ03610.1"/>
    <property type="molecule type" value="Genomic_DNA"/>
</dbReference>
<proteinExistence type="inferred from homology"/>
<dbReference type="Gene3D" id="3.20.20.80">
    <property type="entry name" value="Glycosidases"/>
    <property type="match status" value="1"/>
</dbReference>
<evidence type="ECO:0000256" key="7">
    <source>
        <dbReference type="ARBA" id="ARBA00023277"/>
    </source>
</evidence>
<evidence type="ECO:0000256" key="9">
    <source>
        <dbReference type="ARBA" id="ARBA00031501"/>
    </source>
</evidence>
<dbReference type="Pfam" id="PF02446">
    <property type="entry name" value="Glyco_hydro_77"/>
    <property type="match status" value="1"/>
</dbReference>
<dbReference type="Proteomes" id="UP000243002">
    <property type="component" value="Unassembled WGS sequence"/>
</dbReference>
<dbReference type="NCBIfam" id="NF011080">
    <property type="entry name" value="PRK14508.1-3"/>
    <property type="match status" value="1"/>
</dbReference>
<keyword evidence="7 10" id="KW-0119">Carbohydrate metabolism</keyword>
<accession>A0A2P7MQU8</accession>
<keyword evidence="12" id="KW-1185">Reference proteome</keyword>
<dbReference type="NCBIfam" id="NF011079">
    <property type="entry name" value="PRK14508.1-2"/>
    <property type="match status" value="1"/>
</dbReference>
<dbReference type="PANTHER" id="PTHR32438:SF5">
    <property type="entry name" value="4-ALPHA-GLUCANOTRANSFERASE DPE1, CHLOROPLASTIC_AMYLOPLASTIC"/>
    <property type="match status" value="1"/>
</dbReference>
<comment type="catalytic activity">
    <reaction evidence="1 10">
        <text>Transfers a segment of a (1-&gt;4)-alpha-D-glucan to a new position in an acceptor, which may be glucose or a (1-&gt;4)-alpha-D-glucan.</text>
        <dbReference type="EC" id="2.4.1.25"/>
    </reaction>
</comment>
<keyword evidence="6 10" id="KW-0808">Transferase</keyword>
<evidence type="ECO:0000313" key="11">
    <source>
        <dbReference type="EMBL" id="PSJ03610.1"/>
    </source>
</evidence>
<evidence type="ECO:0000256" key="6">
    <source>
        <dbReference type="ARBA" id="ARBA00022679"/>
    </source>
</evidence>
<dbReference type="RefSeq" id="WP_106633033.1">
    <property type="nucleotide sequence ID" value="NZ_PXXO01000019.1"/>
</dbReference>
<dbReference type="GO" id="GO:0004134">
    <property type="term" value="F:4-alpha-glucanotransferase activity"/>
    <property type="evidence" value="ECO:0007669"/>
    <property type="project" value="UniProtKB-EC"/>
</dbReference>
<evidence type="ECO:0000256" key="2">
    <source>
        <dbReference type="ARBA" id="ARBA00005684"/>
    </source>
</evidence>
<evidence type="ECO:0000256" key="5">
    <source>
        <dbReference type="ARBA" id="ARBA00022676"/>
    </source>
</evidence>
<sequence>MNQAHRHAGVLLHPTSLPGKGGCGSFGQAAHDWLDLLGRHRIGVWQLLPLAPPDGTGSPYSSPSGSALNPWLLDGERLRQEGFLEPHDLEALPGAAMAAGPMDLSVVAARSTALGEALALRWGAQPAEQQRAFARWRRSQRRWLPDHALFMVIRRLQGGQPWWQWPAPLAQRQRRALARVATERADWLLQEQLLQWQLQRQWQQLRRQASQAGVQLLGDLPFYVAHDSADVWAHRSLFSLRSDGSLTAQSGVPPDYFSATGQLWGTPVYRWPRHLLSGFSWWLARLQRQFELFDQLRLDHFRALESFWSVPGDALTAENGSWRWFPGWPLLALLWLRRGRHLPLIAEDLGVITPAVEALRDGFGLPGMKILQFAFDGDSTNPYLPANIRGRRWVVYTGTHDNATSVGWWQSLGDDARQRLAEAVGAPITAPAWQLLELALASPADLAVVPLQDLLELDDRARFNTPGTSSGNWTWRLQQPVASLDGALQGYGAMAASYGRAASAGELN</sequence>
<keyword evidence="5 10" id="KW-0328">Glycosyltransferase</keyword>
<dbReference type="OrthoDB" id="9811841at2"/>
<evidence type="ECO:0000313" key="12">
    <source>
        <dbReference type="Proteomes" id="UP000243002"/>
    </source>
</evidence>
<evidence type="ECO:0000256" key="1">
    <source>
        <dbReference type="ARBA" id="ARBA00000439"/>
    </source>
</evidence>
<reference evidence="11 12" key="1">
    <citation type="journal article" date="2018" name="Environ. Microbiol.">
        <title>Ecological and genomic features of two widespread freshwater picocyanobacteria.</title>
        <authorList>
            <person name="Cabello-Yeves P.J."/>
            <person name="Picazo A."/>
            <person name="Camacho A."/>
            <person name="Callieri C."/>
            <person name="Rosselli R."/>
            <person name="Roda-Garcia J.J."/>
            <person name="Coutinho F.H."/>
            <person name="Rodriguez-Valera F."/>
        </authorList>
    </citation>
    <scope>NUCLEOTIDE SEQUENCE [LARGE SCALE GENOMIC DNA]</scope>
    <source>
        <strain evidence="11 12">Tous</strain>
    </source>
</reference>
<evidence type="ECO:0000256" key="3">
    <source>
        <dbReference type="ARBA" id="ARBA00012560"/>
    </source>
</evidence>
<name>A0A2P7MQU8_9CYAN</name>
<protein>
    <recommendedName>
        <fullName evidence="4 10">4-alpha-glucanotransferase</fullName>
        <ecNumber evidence="3 10">2.4.1.25</ecNumber>
    </recommendedName>
    <alternativeName>
        <fullName evidence="8 10">Amylomaltase</fullName>
    </alternativeName>
    <alternativeName>
        <fullName evidence="9 10">Disproportionating enzyme</fullName>
    </alternativeName>
</protein>
<dbReference type="InterPro" id="IPR017853">
    <property type="entry name" value="GH"/>
</dbReference>
<dbReference type="EC" id="2.4.1.25" evidence="3 10"/>
<evidence type="ECO:0000256" key="10">
    <source>
        <dbReference type="RuleBase" id="RU361207"/>
    </source>
</evidence>
<evidence type="ECO:0000256" key="4">
    <source>
        <dbReference type="ARBA" id="ARBA00020295"/>
    </source>
</evidence>
<dbReference type="GO" id="GO:0005975">
    <property type="term" value="P:carbohydrate metabolic process"/>
    <property type="evidence" value="ECO:0007669"/>
    <property type="project" value="InterPro"/>
</dbReference>
<evidence type="ECO:0000256" key="8">
    <source>
        <dbReference type="ARBA" id="ARBA00031423"/>
    </source>
</evidence>
<gene>
    <name evidence="11" type="primary">malQ</name>
    <name evidence="11" type="ORF">C7K55_12345</name>
</gene>
<dbReference type="InterPro" id="IPR003385">
    <property type="entry name" value="Glyco_hydro_77"/>
</dbReference>